<dbReference type="InterPro" id="IPR015943">
    <property type="entry name" value="WD40/YVTN_repeat-like_dom_sf"/>
</dbReference>
<protein>
    <submittedName>
        <fullName evidence="4">WD repeat-containing protein 70 (Trinotate prediction)</fullName>
    </submittedName>
</protein>
<feature type="compositionally biased region" description="Acidic residues" evidence="3">
    <location>
        <begin position="69"/>
        <end position="79"/>
    </location>
</feature>
<evidence type="ECO:0000256" key="2">
    <source>
        <dbReference type="ARBA" id="ARBA00022737"/>
    </source>
</evidence>
<dbReference type="AlphaFoldDB" id="A0A6G3MI61"/>
<dbReference type="PANTHER" id="PTHR16017:SF0">
    <property type="entry name" value="WD REPEAT-CONTAINING PROTEIN 70"/>
    <property type="match status" value="1"/>
</dbReference>
<dbReference type="SUPFAM" id="SSF50978">
    <property type="entry name" value="WD40 repeat-like"/>
    <property type="match status" value="1"/>
</dbReference>
<dbReference type="Gene3D" id="2.130.10.10">
    <property type="entry name" value="YVTN repeat-like/Quinoprotein amine dehydrogenase"/>
    <property type="match status" value="1"/>
</dbReference>
<keyword evidence="1" id="KW-0853">WD repeat</keyword>
<feature type="region of interest" description="Disordered" evidence="3">
    <location>
        <begin position="53"/>
        <end position="91"/>
    </location>
</feature>
<dbReference type="InterPro" id="IPR036322">
    <property type="entry name" value="WD40_repeat_dom_sf"/>
</dbReference>
<reference evidence="4" key="1">
    <citation type="submission" date="2018-11" db="EMBL/GenBank/DDBJ databases">
        <title>Henneguya salminicola genome and transcriptome.</title>
        <authorList>
            <person name="Yahalomi D."/>
            <person name="Atkinson S.D."/>
            <person name="Neuhof M."/>
            <person name="Chang E.S."/>
            <person name="Philippe H."/>
            <person name="Cartwright P."/>
            <person name="Bartholomew J.L."/>
            <person name="Huchon D."/>
        </authorList>
    </citation>
    <scope>NUCLEOTIDE SEQUENCE</scope>
    <source>
        <strain evidence="4">Hz1</strain>
        <tissue evidence="4">Whole</tissue>
    </source>
</reference>
<feature type="compositionally biased region" description="Basic and acidic residues" evidence="3">
    <location>
        <begin position="80"/>
        <end position="91"/>
    </location>
</feature>
<evidence type="ECO:0000256" key="1">
    <source>
        <dbReference type="ARBA" id="ARBA00022574"/>
    </source>
</evidence>
<dbReference type="PANTHER" id="PTHR16017">
    <property type="entry name" value="GASTRULATION DEFECTIVE PROTEIN 1-RELATED"/>
    <property type="match status" value="1"/>
</dbReference>
<proteinExistence type="predicted"/>
<dbReference type="EMBL" id="GHBP01004282">
    <property type="protein sequence ID" value="NDJ93616.1"/>
    <property type="molecule type" value="Transcribed_RNA"/>
</dbReference>
<dbReference type="InterPro" id="IPR051858">
    <property type="entry name" value="WD_repeat_GAD-1"/>
</dbReference>
<accession>A0A6G3MI61</accession>
<organism evidence="4">
    <name type="scientific">Henneguya salminicola</name>
    <name type="common">Myxosporean</name>
    <dbReference type="NCBI Taxonomy" id="69463"/>
    <lineage>
        <taxon>Eukaryota</taxon>
        <taxon>Metazoa</taxon>
        <taxon>Cnidaria</taxon>
        <taxon>Myxozoa</taxon>
        <taxon>Myxosporea</taxon>
        <taxon>Bivalvulida</taxon>
        <taxon>Platysporina</taxon>
        <taxon>Myxobolidae</taxon>
        <taxon>Henneguya</taxon>
    </lineage>
</organism>
<dbReference type="GO" id="GO:0035861">
    <property type="term" value="C:site of double-strand break"/>
    <property type="evidence" value="ECO:0007669"/>
    <property type="project" value="TreeGrafter"/>
</dbReference>
<dbReference type="GO" id="GO:0005634">
    <property type="term" value="C:nucleus"/>
    <property type="evidence" value="ECO:0007669"/>
    <property type="project" value="TreeGrafter"/>
</dbReference>
<sequence length="233" mass="26176">MSGVDKFMGTFSDIPNSFDEDQFTDLMGFSNFGKIRNKTKSYNRVLESSKTGITPTKVVEQQPPRIIDGESESDEESDSETNKIEDEIYEPEDRVPCSNMLNIADGSKLVCGISIDSSGSRMLTAGHDFHIKMYDFATMDSNFRPFRTFDPLEDVPLRAIKHSPAGDLVMVYGGSSFIKLMDRDGKSVCDCHRGDRYIFDMNQTRGHTSEVNSAVWNPIDLDCFVTCGMDSFF</sequence>
<evidence type="ECO:0000313" key="4">
    <source>
        <dbReference type="EMBL" id="NDJ93616.1"/>
    </source>
</evidence>
<keyword evidence="2" id="KW-0677">Repeat</keyword>
<name>A0A6G3MI61_HENSL</name>
<evidence type="ECO:0000256" key="3">
    <source>
        <dbReference type="SAM" id="MobiDB-lite"/>
    </source>
</evidence>